<keyword evidence="3" id="KW-0479">Metal-binding</keyword>
<dbReference type="GO" id="GO:0004065">
    <property type="term" value="F:arylsulfatase activity"/>
    <property type="evidence" value="ECO:0007669"/>
    <property type="project" value="UniProtKB-EC"/>
</dbReference>
<comment type="cofactor">
    <cofactor evidence="1">
        <name>Ca(2+)</name>
        <dbReference type="ChEBI" id="CHEBI:29108"/>
    </cofactor>
</comment>
<evidence type="ECO:0000256" key="4">
    <source>
        <dbReference type="ARBA" id="ARBA00022729"/>
    </source>
</evidence>
<evidence type="ECO:0000256" key="2">
    <source>
        <dbReference type="ARBA" id="ARBA00008779"/>
    </source>
</evidence>
<dbReference type="Gene3D" id="3.40.720.10">
    <property type="entry name" value="Alkaline Phosphatase, subunit A"/>
    <property type="match status" value="1"/>
</dbReference>
<reference evidence="9 10" key="1">
    <citation type="submission" date="2019-02" db="EMBL/GenBank/DDBJ databases">
        <title>Deep-cultivation of Planctomycetes and their phenomic and genomic characterization uncovers novel biology.</title>
        <authorList>
            <person name="Wiegand S."/>
            <person name="Jogler M."/>
            <person name="Boedeker C."/>
            <person name="Pinto D."/>
            <person name="Vollmers J."/>
            <person name="Rivas-Marin E."/>
            <person name="Kohn T."/>
            <person name="Peeters S.H."/>
            <person name="Heuer A."/>
            <person name="Rast P."/>
            <person name="Oberbeckmann S."/>
            <person name="Bunk B."/>
            <person name="Jeske O."/>
            <person name="Meyerdierks A."/>
            <person name="Storesund J.E."/>
            <person name="Kallscheuer N."/>
            <person name="Luecker S."/>
            <person name="Lage O.M."/>
            <person name="Pohl T."/>
            <person name="Merkel B.J."/>
            <person name="Hornburger P."/>
            <person name="Mueller R.-W."/>
            <person name="Bruemmer F."/>
            <person name="Labrenz M."/>
            <person name="Spormann A.M."/>
            <person name="Op Den Camp H."/>
            <person name="Overmann J."/>
            <person name="Amann R."/>
            <person name="Jetten M.S.M."/>
            <person name="Mascher T."/>
            <person name="Medema M.H."/>
            <person name="Devos D.P."/>
            <person name="Kaster A.-K."/>
            <person name="Ovreas L."/>
            <person name="Rohde M."/>
            <person name="Galperin M.Y."/>
            <person name="Jogler C."/>
        </authorList>
    </citation>
    <scope>NUCLEOTIDE SEQUENCE [LARGE SCALE GENOMIC DNA]</scope>
    <source>
        <strain evidence="9 10">CA13</strain>
    </source>
</reference>
<name>A0A5C5ZCR9_9BACT</name>
<dbReference type="OrthoDB" id="9783154at2"/>
<feature type="domain" description="Sulfatase N-terminal" evidence="8">
    <location>
        <begin position="35"/>
        <end position="364"/>
    </location>
</feature>
<dbReference type="PANTHER" id="PTHR42693">
    <property type="entry name" value="ARYLSULFATASE FAMILY MEMBER"/>
    <property type="match status" value="1"/>
</dbReference>
<evidence type="ECO:0000313" key="9">
    <source>
        <dbReference type="EMBL" id="TWT84601.1"/>
    </source>
</evidence>
<comment type="caution">
    <text evidence="9">The sequence shown here is derived from an EMBL/GenBank/DDBJ whole genome shotgun (WGS) entry which is preliminary data.</text>
</comment>
<keyword evidence="6" id="KW-0106">Calcium</keyword>
<dbReference type="SUPFAM" id="SSF53649">
    <property type="entry name" value="Alkaline phosphatase-like"/>
    <property type="match status" value="1"/>
</dbReference>
<gene>
    <name evidence="9" type="primary">atsA_128</name>
    <name evidence="9" type="ORF">CA13_60810</name>
</gene>
<dbReference type="Proteomes" id="UP000315010">
    <property type="component" value="Unassembled WGS sequence"/>
</dbReference>
<evidence type="ECO:0000256" key="5">
    <source>
        <dbReference type="ARBA" id="ARBA00022801"/>
    </source>
</evidence>
<dbReference type="PROSITE" id="PS00523">
    <property type="entry name" value="SULFATASE_1"/>
    <property type="match status" value="1"/>
</dbReference>
<evidence type="ECO:0000256" key="6">
    <source>
        <dbReference type="ARBA" id="ARBA00022837"/>
    </source>
</evidence>
<keyword evidence="5 9" id="KW-0378">Hydrolase</keyword>
<evidence type="ECO:0000256" key="3">
    <source>
        <dbReference type="ARBA" id="ARBA00022723"/>
    </source>
</evidence>
<sequence length="475" mass="52532" precursor="true">MLLSGFECLLVLVVSLGAFSVSASGDESTAVVKTPNVVLIMADDLGWKDLHCYGNNKLDTPNIDRLAEQGLLFTDAYSAAPVCTPTRAALMTGEAPARLNITNHAGGHPPNFQKPGTDLITPIWLRHLPLERVTLAEQLRAAGYATGFVGKWHLSNSGQSIPEANNTLPSEPQLRPEHQGFDINIGGCRFGGPPSYFSPYKIPNLKGKNDGEYLPDRSADECIAFIKSAKAGDRPFFLCWWNYSVHYPFQAPADLVAKYEKRKGRGIENPTYAAMIEGMDASIGKLLTAIDDQGLNKETLVIFTSDNGPFAANVKPLRAEKGYLYEGGIRVPMIVRWPDRIKPSTRTSTPVITMDIHATILQVAKLQNDPSNTPDGISLLPMLTGESDLKRQSIYFHYPNYAFHKKNRLASAVRSGDYKLLWFYDDDSVELYDLKNDISESRNLADKMPEKAAQLRSKLDAWLKDTNASQPQRAN</sequence>
<organism evidence="9 10">
    <name type="scientific">Novipirellula herctigrandis</name>
    <dbReference type="NCBI Taxonomy" id="2527986"/>
    <lineage>
        <taxon>Bacteria</taxon>
        <taxon>Pseudomonadati</taxon>
        <taxon>Planctomycetota</taxon>
        <taxon>Planctomycetia</taxon>
        <taxon>Pirellulales</taxon>
        <taxon>Pirellulaceae</taxon>
        <taxon>Novipirellula</taxon>
    </lineage>
</organism>
<dbReference type="AlphaFoldDB" id="A0A5C5ZCR9"/>
<accession>A0A5C5ZCR9</accession>
<dbReference type="EMBL" id="SJPJ01000001">
    <property type="protein sequence ID" value="TWT84601.1"/>
    <property type="molecule type" value="Genomic_DNA"/>
</dbReference>
<dbReference type="InterPro" id="IPR050738">
    <property type="entry name" value="Sulfatase"/>
</dbReference>
<dbReference type="PANTHER" id="PTHR42693:SF42">
    <property type="entry name" value="ARYLSULFATASE G"/>
    <property type="match status" value="1"/>
</dbReference>
<evidence type="ECO:0000259" key="8">
    <source>
        <dbReference type="Pfam" id="PF00884"/>
    </source>
</evidence>
<dbReference type="InterPro" id="IPR017850">
    <property type="entry name" value="Alkaline_phosphatase_core_sf"/>
</dbReference>
<dbReference type="CDD" id="cd16144">
    <property type="entry name" value="ARS_like"/>
    <property type="match status" value="1"/>
</dbReference>
<comment type="similarity">
    <text evidence="2">Belongs to the sulfatase family.</text>
</comment>
<keyword evidence="10" id="KW-1185">Reference proteome</keyword>
<dbReference type="InterPro" id="IPR000917">
    <property type="entry name" value="Sulfatase_N"/>
</dbReference>
<evidence type="ECO:0000256" key="7">
    <source>
        <dbReference type="SAM" id="SignalP"/>
    </source>
</evidence>
<proteinExistence type="inferred from homology"/>
<protein>
    <submittedName>
        <fullName evidence="9">Arylsulfatase</fullName>
        <ecNumber evidence="9">3.1.6.1</ecNumber>
    </submittedName>
</protein>
<evidence type="ECO:0000313" key="10">
    <source>
        <dbReference type="Proteomes" id="UP000315010"/>
    </source>
</evidence>
<dbReference type="RefSeq" id="WP_146402405.1">
    <property type="nucleotide sequence ID" value="NZ_SJPJ01000001.1"/>
</dbReference>
<feature type="chain" id="PRO_5022972732" evidence="7">
    <location>
        <begin position="24"/>
        <end position="475"/>
    </location>
</feature>
<dbReference type="Gene3D" id="3.30.1120.10">
    <property type="match status" value="1"/>
</dbReference>
<dbReference type="Pfam" id="PF00884">
    <property type="entry name" value="Sulfatase"/>
    <property type="match status" value="1"/>
</dbReference>
<dbReference type="PROSITE" id="PS00149">
    <property type="entry name" value="SULFATASE_2"/>
    <property type="match status" value="1"/>
</dbReference>
<feature type="signal peptide" evidence="7">
    <location>
        <begin position="1"/>
        <end position="23"/>
    </location>
</feature>
<dbReference type="GO" id="GO:0046872">
    <property type="term" value="F:metal ion binding"/>
    <property type="evidence" value="ECO:0007669"/>
    <property type="project" value="UniProtKB-KW"/>
</dbReference>
<keyword evidence="4 7" id="KW-0732">Signal</keyword>
<evidence type="ECO:0000256" key="1">
    <source>
        <dbReference type="ARBA" id="ARBA00001913"/>
    </source>
</evidence>
<dbReference type="EC" id="3.1.6.1" evidence="9"/>
<dbReference type="InterPro" id="IPR024607">
    <property type="entry name" value="Sulfatase_CS"/>
</dbReference>